<feature type="transmembrane region" description="Helical" evidence="1">
    <location>
        <begin position="72"/>
        <end position="92"/>
    </location>
</feature>
<reference evidence="2 3" key="1">
    <citation type="journal article" date="2019" name="Int. J. Syst. Evol. Microbiol.">
        <title>The Global Catalogue of Microorganisms (GCM) 10K type strain sequencing project: providing services to taxonomists for standard genome sequencing and annotation.</title>
        <authorList>
            <consortium name="The Broad Institute Genomics Platform"/>
            <consortium name="The Broad Institute Genome Sequencing Center for Infectious Disease"/>
            <person name="Wu L."/>
            <person name="Ma J."/>
        </authorList>
    </citation>
    <scope>NUCLEOTIDE SEQUENCE [LARGE SCALE GENOMIC DNA]</scope>
    <source>
        <strain evidence="2 3">JCM 9383</strain>
    </source>
</reference>
<proteinExistence type="predicted"/>
<evidence type="ECO:0000256" key="1">
    <source>
        <dbReference type="SAM" id="Phobius"/>
    </source>
</evidence>
<keyword evidence="3" id="KW-1185">Reference proteome</keyword>
<keyword evidence="1" id="KW-1133">Transmembrane helix</keyword>
<accession>A0ABN3VCB6</accession>
<feature type="transmembrane region" description="Helical" evidence="1">
    <location>
        <begin position="185"/>
        <end position="204"/>
    </location>
</feature>
<organism evidence="2 3">
    <name type="scientific">Saccharopolyspora taberi</name>
    <dbReference type="NCBI Taxonomy" id="60895"/>
    <lineage>
        <taxon>Bacteria</taxon>
        <taxon>Bacillati</taxon>
        <taxon>Actinomycetota</taxon>
        <taxon>Actinomycetes</taxon>
        <taxon>Pseudonocardiales</taxon>
        <taxon>Pseudonocardiaceae</taxon>
        <taxon>Saccharopolyspora</taxon>
    </lineage>
</organism>
<feature type="transmembrane region" description="Helical" evidence="1">
    <location>
        <begin position="156"/>
        <end position="179"/>
    </location>
</feature>
<evidence type="ECO:0000313" key="3">
    <source>
        <dbReference type="Proteomes" id="UP001500979"/>
    </source>
</evidence>
<feature type="transmembrane region" description="Helical" evidence="1">
    <location>
        <begin position="44"/>
        <end position="66"/>
    </location>
</feature>
<dbReference type="RefSeq" id="WP_344680050.1">
    <property type="nucleotide sequence ID" value="NZ_BAAAUX010000013.1"/>
</dbReference>
<dbReference type="Proteomes" id="UP001500979">
    <property type="component" value="Unassembled WGS sequence"/>
</dbReference>
<name>A0ABN3VCB6_9PSEU</name>
<comment type="caution">
    <text evidence="2">The sequence shown here is derived from an EMBL/GenBank/DDBJ whole genome shotgun (WGS) entry which is preliminary data.</text>
</comment>
<dbReference type="InterPro" id="IPR025325">
    <property type="entry name" value="DUF4231"/>
</dbReference>
<gene>
    <name evidence="2" type="ORF">GCM10010470_27700</name>
</gene>
<keyword evidence="1" id="KW-0472">Membrane</keyword>
<sequence length="271" mass="29975">MDQVEAAGIIGGGVISENPRAQDWERRIAERSEQLYRARLVRRFLLIWVYPVNVLLAVLAISGFVLYGPSSVTAAAAVVVLASIAVSARLGYVQHFKVRAMEFDLRALEQGHREHLLEEFGSGDLLGVRKHYRAHLPDVIDRYRAEARRHRRRDGLLQSVVVAGSIVAACVTAISMSIVDARWGAVLLSLAVALSAAFAGHARFAERGVLLQRTADSLEREYESVELRVGRYRRLSGEDEAYAEFADTVESLRADQARQLGPMPRADALGQ</sequence>
<keyword evidence="1" id="KW-0812">Transmembrane</keyword>
<evidence type="ECO:0000313" key="2">
    <source>
        <dbReference type="EMBL" id="GAA2791352.1"/>
    </source>
</evidence>
<evidence type="ECO:0008006" key="4">
    <source>
        <dbReference type="Google" id="ProtNLM"/>
    </source>
</evidence>
<dbReference type="NCBIfam" id="NF033634">
    <property type="entry name" value="SLATT_1"/>
    <property type="match status" value="1"/>
</dbReference>
<dbReference type="Pfam" id="PF14015">
    <property type="entry name" value="DUF4231"/>
    <property type="match status" value="1"/>
</dbReference>
<protein>
    <recommendedName>
        <fullName evidence="4">DUF4231 domain-containing protein</fullName>
    </recommendedName>
</protein>
<dbReference type="EMBL" id="BAAAUX010000013">
    <property type="protein sequence ID" value="GAA2791352.1"/>
    <property type="molecule type" value="Genomic_DNA"/>
</dbReference>